<dbReference type="GO" id="GO:0004674">
    <property type="term" value="F:protein serine/threonine kinase activity"/>
    <property type="evidence" value="ECO:0007669"/>
    <property type="project" value="UniProtKB-EC"/>
</dbReference>
<dbReference type="SUPFAM" id="SSF81606">
    <property type="entry name" value="PP2C-like"/>
    <property type="match status" value="1"/>
</dbReference>
<dbReference type="Pfam" id="PF07228">
    <property type="entry name" value="SpoIIE"/>
    <property type="match status" value="1"/>
</dbReference>
<dbReference type="Gene3D" id="3.40.50.300">
    <property type="entry name" value="P-loop containing nucleotide triphosphate hydrolases"/>
    <property type="match status" value="1"/>
</dbReference>
<dbReference type="InterPro" id="IPR003018">
    <property type="entry name" value="GAF"/>
</dbReference>
<dbReference type="OrthoDB" id="9801841at2"/>
<dbReference type="PANTHER" id="PTHR43642:SF1">
    <property type="entry name" value="HYBRID SIGNAL TRANSDUCTION HISTIDINE KINASE G"/>
    <property type="match status" value="1"/>
</dbReference>
<dbReference type="InterPro" id="IPR001932">
    <property type="entry name" value="PPM-type_phosphatase-like_dom"/>
</dbReference>
<protein>
    <submittedName>
        <fullName evidence="3">Serine/threonine-protein kinase PknB</fullName>
        <ecNumber evidence="3">2.7.11.1</ecNumber>
    </submittedName>
</protein>
<dbReference type="InterPro" id="IPR036457">
    <property type="entry name" value="PPM-type-like_dom_sf"/>
</dbReference>
<dbReference type="InterPro" id="IPR029016">
    <property type="entry name" value="GAF-like_dom_sf"/>
</dbReference>
<dbReference type="InterPro" id="IPR053159">
    <property type="entry name" value="Hybrid_Histidine_Kinase"/>
</dbReference>
<dbReference type="Gene3D" id="3.30.450.40">
    <property type="match status" value="1"/>
</dbReference>
<dbReference type="Gene3D" id="1.10.510.10">
    <property type="entry name" value="Transferase(Phosphotransferase) domain 1"/>
    <property type="match status" value="1"/>
</dbReference>
<proteinExistence type="predicted"/>
<keyword evidence="3" id="KW-0808">Transferase</keyword>
<dbReference type="SUPFAM" id="SSF55781">
    <property type="entry name" value="GAF domain-like"/>
    <property type="match status" value="1"/>
</dbReference>
<dbReference type="InterPro" id="IPR000719">
    <property type="entry name" value="Prot_kinase_dom"/>
</dbReference>
<dbReference type="EC" id="2.7.11.1" evidence="3"/>
<dbReference type="Pfam" id="PF13191">
    <property type="entry name" value="AAA_16"/>
    <property type="match status" value="1"/>
</dbReference>
<sequence length="1776" mass="201067">MNPSISQQNLQFLFEGSNSIVYLYQTQEQASPRIIKLLKEEYPTPQQVMCLNNEYEISRTLTGKGIRRALERVQVDGMDGLVLEYFEGQPLDEFHSSDLVDLLEISIEIAKSLQNLHQQNVIHKDINSHNILLNPLNKQVRLIDFGISSQIDTKIQHLGNPHVLEGTLAYISPEQTGRMNRILDYRSDLYSLGVTLYRLFSGRLPFDKQEAMELVHNHIAKRPSPPHQFNAELPPVISEIILKLLQKNAEDRYQSAAGLATDLQHCLKQWQEKGDITPFLLAQEDNLGNFKIPQKLYGRESEQQQLLDVFQQTCQGNLEFLLVSGYSGVGKSALVHEVHKPMAAQRGYFIAGKYDQYQRNTPYSAISQAFAEFCDLLLTETPEALARWKKRILTALAQRGQILLDVIPALESILGKQPPVAEASSAEEAQNRFNQVFCDFMQAIAQAEHPLIWFLDDLQWTDSASLQLLQTLLLHPELQYVFIIGAYRDNEVDADHPLLRMLQHLNKQTRSFTTIKLDNLSQPDVAQLLSDSLHQTENIETLSDLIYDKTAGNAFFSIEFLKSLYQDQLLSFDFQQRCWHWELSQIQQKEMSSNVVELMANKIADLPKQCITSLKLAACIGNRFDLQTLASVQSCDLHSALQSLWPAVKVGLLLPLDDNYKLVQATVKTDGQHNAAFRFLHDRVQQAAYALNDETEKTTQHRHIGQLLLSVANTPERLDERLFEIVGHLNICAALLDTTQTLQLAELNLQAGHKAMSALAYSSAQEILSAGLSAIPSKQPWLTHFELNFALHNELALCEYRSGDLARAEQHFQNLMEHAQTPQQISKVFGEAVYLYSTMNHYDTAVDLTRKGLARLGMDMPVVIDNDVIMAEFGLVMQSLGERQVFDLLDAPAMTEASKIAPFGILTLAIPPTWLAQPPAFAWTVLQMVKLSHQHGNLSTSALGYGIYGLMLCGEPEQYALGYDYGRLSLEMNKRYPSLFVRGTVHFFFSNFVQHWCKHKKASIPLRQIAHQGCSESGAYVYGVYNVIFSFFQPFFSAQTLQDTQQEYRQYQPFVERVNDRDVSGVLRLLLQLGDSLQGFSATPNQLSAENFDEQAYVEELQQREYGNGLCYYYFTKQVLHFTAGEFEQALQAAEKLEDFYFFIRGLYQQSLFHFYRALSIIQLYPQFNAEQQTHYRTLLDTDTEKLCNWQTHCADNFAYQYFLVQAETARLDGQALETTAQLYEQAIAAAGENGAQIWAHLALANELCAQFWLSQALSGAAVHYLREAHHWYRLWGATQKVSALESHYQRYLQHHSSATGTSNGTLNHSLSSTRYTHTLDLQAVFQAASVFAEEIVLEQLLDKLIRILVKNAGAQRGVLMLDEQGELKIQASWLADSKETGVLQNTPIGQSTDLPQRLLQYVLRTREMLVLDDASLNSGYNNDSYIKGKQIKSIFCMPILHQNQLNGVLYLENNLVSGAFTPDRQEVLKLLSSQVAVSLENAFLYRTLENQVEQRTQELANANAEINTLNQQLQAENQRMGSELDVAQHLQQVVLPRKQELQQLSQLDVAACMRPADEIGGDYYDILQQDEHIKIGIGDVTGHGLESGLIMLMVQMAVRTLLSSGFTQPEHCLAILNHALYGNLQRMGSDRTLTLCLLDYHQGDLEISGQHEDILIIRANGQIEELDTFALGFFVGLCEDITPYIKKYKLHLDPGDGLVLYSDGITEAMDAERKLYGIQRLKNIVQQYAQDDATSIQEAIIEDVQSHLGGTKKRDDITLLVLKQRTCHGYQLKPT</sequence>
<dbReference type="EMBL" id="FMSV02000537">
    <property type="protein sequence ID" value="SEH07658.1"/>
    <property type="molecule type" value="Genomic_DNA"/>
</dbReference>
<dbReference type="Pfam" id="PF01590">
    <property type="entry name" value="GAF"/>
    <property type="match status" value="1"/>
</dbReference>
<dbReference type="InterPro" id="IPR041664">
    <property type="entry name" value="AAA_16"/>
</dbReference>
<keyword evidence="1" id="KW-0175">Coiled coil</keyword>
<dbReference type="GO" id="GO:0005524">
    <property type="term" value="F:ATP binding"/>
    <property type="evidence" value="ECO:0007669"/>
    <property type="project" value="InterPro"/>
</dbReference>
<dbReference type="CDD" id="cd14014">
    <property type="entry name" value="STKc_PknB_like"/>
    <property type="match status" value="1"/>
</dbReference>
<name>A0A1H6FC54_9GAMM</name>
<keyword evidence="3" id="KW-0418">Kinase</keyword>
<feature type="domain" description="Protein kinase" evidence="2">
    <location>
        <begin position="7"/>
        <end position="280"/>
    </location>
</feature>
<evidence type="ECO:0000259" key="2">
    <source>
        <dbReference type="PROSITE" id="PS50011"/>
    </source>
</evidence>
<dbReference type="InterPro" id="IPR027417">
    <property type="entry name" value="P-loop_NTPase"/>
</dbReference>
<dbReference type="SMART" id="SM00065">
    <property type="entry name" value="GAF"/>
    <property type="match status" value="1"/>
</dbReference>
<dbReference type="Pfam" id="PF00069">
    <property type="entry name" value="Pkinase"/>
    <property type="match status" value="1"/>
</dbReference>
<gene>
    <name evidence="3" type="primary">pknB_2</name>
    <name evidence="3" type="ORF">MBHS_03542</name>
</gene>
<dbReference type="SUPFAM" id="SSF52540">
    <property type="entry name" value="P-loop containing nucleoside triphosphate hydrolases"/>
    <property type="match status" value="1"/>
</dbReference>
<evidence type="ECO:0000313" key="3">
    <source>
        <dbReference type="EMBL" id="SEH07658.1"/>
    </source>
</evidence>
<keyword evidence="4" id="KW-1185">Reference proteome</keyword>
<dbReference type="InterPro" id="IPR011009">
    <property type="entry name" value="Kinase-like_dom_sf"/>
</dbReference>
<reference evidence="3 4" key="1">
    <citation type="submission" date="2016-10" db="EMBL/GenBank/DDBJ databases">
        <authorList>
            <person name="de Groot N.N."/>
        </authorList>
    </citation>
    <scope>NUCLEOTIDE SEQUENCE [LARGE SCALE GENOMIC DNA]</scope>
    <source>
        <strain evidence="3">MBHS1</strain>
    </source>
</reference>
<dbReference type="Proteomes" id="UP000236724">
    <property type="component" value="Unassembled WGS sequence"/>
</dbReference>
<dbReference type="PANTHER" id="PTHR43642">
    <property type="entry name" value="HYBRID SIGNAL TRANSDUCTION HISTIDINE KINASE G"/>
    <property type="match status" value="1"/>
</dbReference>
<evidence type="ECO:0000313" key="4">
    <source>
        <dbReference type="Proteomes" id="UP000236724"/>
    </source>
</evidence>
<feature type="coiled-coil region" evidence="1">
    <location>
        <begin position="1486"/>
        <end position="1531"/>
    </location>
</feature>
<dbReference type="Gene3D" id="3.60.40.10">
    <property type="entry name" value="PPM-type phosphatase domain"/>
    <property type="match status" value="1"/>
</dbReference>
<evidence type="ECO:0000256" key="1">
    <source>
        <dbReference type="SAM" id="Coils"/>
    </source>
</evidence>
<organism evidence="3 4">
    <name type="scientific">Candidatus Venteria ishoeyi</name>
    <dbReference type="NCBI Taxonomy" id="1899563"/>
    <lineage>
        <taxon>Bacteria</taxon>
        <taxon>Pseudomonadati</taxon>
        <taxon>Pseudomonadota</taxon>
        <taxon>Gammaproteobacteria</taxon>
        <taxon>Thiotrichales</taxon>
        <taxon>Thiotrichaceae</taxon>
        <taxon>Venteria</taxon>
    </lineage>
</organism>
<dbReference type="PROSITE" id="PS50011">
    <property type="entry name" value="PROTEIN_KINASE_DOM"/>
    <property type="match status" value="1"/>
</dbReference>
<dbReference type="SUPFAM" id="SSF56112">
    <property type="entry name" value="Protein kinase-like (PK-like)"/>
    <property type="match status" value="1"/>
</dbReference>
<dbReference type="SMART" id="SM00331">
    <property type="entry name" value="PP2C_SIG"/>
    <property type="match status" value="1"/>
</dbReference>
<accession>A0A1H6FC54</accession>
<dbReference type="RefSeq" id="WP_103921288.1">
    <property type="nucleotide sequence ID" value="NZ_FMSV02000537.1"/>
</dbReference>